<evidence type="ECO:0000313" key="4">
    <source>
        <dbReference type="EMBL" id="CUO45545.1"/>
    </source>
</evidence>
<gene>
    <name evidence="4" type="primary">niaR</name>
    <name evidence="4" type="ORF">ERS852406_02011</name>
    <name evidence="5" type="ORF">ERS852498_01539</name>
</gene>
<dbReference type="GO" id="GO:0046872">
    <property type="term" value="F:metal ion binding"/>
    <property type="evidence" value="ECO:0007669"/>
    <property type="project" value="UniProtKB-KW"/>
</dbReference>
<reference evidence="6 7" key="1">
    <citation type="submission" date="2015-09" db="EMBL/GenBank/DDBJ databases">
        <authorList>
            <consortium name="Pathogen Informatics"/>
        </authorList>
    </citation>
    <scope>NUCLEOTIDE SEQUENCE [LARGE SCALE GENOMIC DNA]</scope>
    <source>
        <strain evidence="4 6">2789STDY5608849</strain>
        <strain evidence="5 7">2789STDY5834885</strain>
    </source>
</reference>
<sequence length="172" mass="19418">MMSGKERREEILQRITNSKTPVSGAALAKSCEVSRQVIVQDIALIRAAGYDVIATNRGYICSSPVRETRVFEVNHTDEQMQDELNTIVDFGGVVLDVIVRHEVYGELRAELNISSRNKVALFMEEIRQGKSRPLKNITSGEHFHTVSADSAQTLDLIEEELRKKDYLVRTVK</sequence>
<dbReference type="SUPFAM" id="SSF46785">
    <property type="entry name" value="Winged helix' DNA-binding domain"/>
    <property type="match status" value="1"/>
</dbReference>
<dbReference type="PANTHER" id="PTHR40068">
    <property type="entry name" value="TRANSCRIPTION REPRESSOR NIAR-RELATED"/>
    <property type="match status" value="1"/>
</dbReference>
<dbReference type="STRING" id="1150298.ERS852406_02011"/>
<accession>A0A174FBL6</accession>
<dbReference type="InterPro" id="IPR004173">
    <property type="entry name" value="3H_domain"/>
</dbReference>
<dbReference type="InterPro" id="IPR013196">
    <property type="entry name" value="HTH_11"/>
</dbReference>
<name>A0A174FBL6_9FIRM</name>
<dbReference type="PANTHER" id="PTHR40068:SF1">
    <property type="entry name" value="TRANSCRIPTION REPRESSOR NIAR-RELATED"/>
    <property type="match status" value="1"/>
</dbReference>
<protein>
    <submittedName>
        <fullName evidence="4">Probable transcription repressor NiaR</fullName>
    </submittedName>
</protein>
<dbReference type="EMBL" id="CYYV01000009">
    <property type="protein sequence ID" value="CUO45545.1"/>
    <property type="molecule type" value="Genomic_DNA"/>
</dbReference>
<evidence type="ECO:0000259" key="2">
    <source>
        <dbReference type="Pfam" id="PF02829"/>
    </source>
</evidence>
<evidence type="ECO:0000259" key="3">
    <source>
        <dbReference type="Pfam" id="PF08279"/>
    </source>
</evidence>
<evidence type="ECO:0000313" key="7">
    <source>
        <dbReference type="Proteomes" id="UP000095709"/>
    </source>
</evidence>
<dbReference type="AlphaFoldDB" id="A0A174FBL6"/>
<feature type="domain" description="3H" evidence="2">
    <location>
        <begin position="72"/>
        <end position="167"/>
    </location>
</feature>
<dbReference type="Gene3D" id="3.30.1340.20">
    <property type="entry name" value="3H domain"/>
    <property type="match status" value="1"/>
</dbReference>
<keyword evidence="1" id="KW-0533">Nickel</keyword>
<dbReference type="Proteomes" id="UP000095709">
    <property type="component" value="Unassembled WGS sequence"/>
</dbReference>
<dbReference type="Proteomes" id="UP000095706">
    <property type="component" value="Unassembled WGS sequence"/>
</dbReference>
<feature type="domain" description="Helix-turn-helix type 11" evidence="3">
    <location>
        <begin position="7"/>
        <end position="60"/>
    </location>
</feature>
<dbReference type="Pfam" id="PF08279">
    <property type="entry name" value="HTH_11"/>
    <property type="match status" value="1"/>
</dbReference>
<dbReference type="PIRSF" id="PIRSF037847">
    <property type="entry name" value="NiaR"/>
    <property type="match status" value="1"/>
</dbReference>
<dbReference type="InterPro" id="IPR026043">
    <property type="entry name" value="NadR"/>
</dbReference>
<evidence type="ECO:0000256" key="1">
    <source>
        <dbReference type="PIRSR" id="PIRSR037847-1"/>
    </source>
</evidence>
<dbReference type="InterPro" id="IPR036390">
    <property type="entry name" value="WH_DNA-bd_sf"/>
</dbReference>
<evidence type="ECO:0000313" key="5">
    <source>
        <dbReference type="EMBL" id="CUP23641.1"/>
    </source>
</evidence>
<dbReference type="SUPFAM" id="SSF75500">
    <property type="entry name" value="Putative transcriptional regulator TM1602, C-terminal domain"/>
    <property type="match status" value="1"/>
</dbReference>
<proteinExistence type="predicted"/>
<dbReference type="InterPro" id="IPR035922">
    <property type="entry name" value="3H_dom_sf"/>
</dbReference>
<evidence type="ECO:0000313" key="6">
    <source>
        <dbReference type="Proteomes" id="UP000095706"/>
    </source>
</evidence>
<dbReference type="EMBL" id="CZAL01000007">
    <property type="protein sequence ID" value="CUP23641.1"/>
    <property type="molecule type" value="Genomic_DNA"/>
</dbReference>
<keyword evidence="1" id="KW-0479">Metal-binding</keyword>
<dbReference type="InterPro" id="IPR036388">
    <property type="entry name" value="WH-like_DNA-bd_sf"/>
</dbReference>
<feature type="binding site" evidence="1">
    <location>
        <position position="83"/>
    </location>
    <ligand>
        <name>Ni(2+)</name>
        <dbReference type="ChEBI" id="CHEBI:49786"/>
    </ligand>
</feature>
<organism evidence="4 6">
    <name type="scientific">Fusicatenibacter saccharivorans</name>
    <dbReference type="NCBI Taxonomy" id="1150298"/>
    <lineage>
        <taxon>Bacteria</taxon>
        <taxon>Bacillati</taxon>
        <taxon>Bacillota</taxon>
        <taxon>Clostridia</taxon>
        <taxon>Lachnospirales</taxon>
        <taxon>Lachnospiraceae</taxon>
        <taxon>Fusicatenibacter</taxon>
    </lineage>
</organism>
<feature type="binding site" evidence="1">
    <location>
        <position position="142"/>
    </location>
    <ligand>
        <name>Ni(2+)</name>
        <dbReference type="ChEBI" id="CHEBI:49786"/>
    </ligand>
</feature>
<feature type="binding site" evidence="1">
    <location>
        <position position="144"/>
    </location>
    <ligand>
        <name>Ni(2+)</name>
        <dbReference type="ChEBI" id="CHEBI:49786"/>
    </ligand>
</feature>
<feature type="binding site" evidence="1">
    <location>
        <position position="75"/>
    </location>
    <ligand>
        <name>Ni(2+)</name>
        <dbReference type="ChEBI" id="CHEBI:49786"/>
    </ligand>
</feature>
<dbReference type="Pfam" id="PF02829">
    <property type="entry name" value="3H"/>
    <property type="match status" value="1"/>
</dbReference>
<dbReference type="Gene3D" id="1.10.10.10">
    <property type="entry name" value="Winged helix-like DNA-binding domain superfamily/Winged helix DNA-binding domain"/>
    <property type="match status" value="1"/>
</dbReference>